<dbReference type="PANTHER" id="PTHR13710:SF120">
    <property type="entry name" value="BIFUNCTIONAL 3'-5' EXONUCLEASE_ATP-DEPENDENT HELICASE WRN"/>
    <property type="match status" value="1"/>
</dbReference>
<reference evidence="4 5" key="1">
    <citation type="submission" date="2024-01" db="EMBL/GenBank/DDBJ databases">
        <title>A draft genome for the cacao thread blight pathogen Marasmiellus scandens.</title>
        <authorList>
            <person name="Baruah I.K."/>
            <person name="Leung J."/>
            <person name="Bukari Y."/>
            <person name="Amoako-Attah I."/>
            <person name="Meinhardt L.W."/>
            <person name="Bailey B.A."/>
            <person name="Cohen S.P."/>
        </authorList>
    </citation>
    <scope>NUCLEOTIDE SEQUENCE [LARGE SCALE GENOMIC DNA]</scope>
    <source>
        <strain evidence="4 5">GH-19</strain>
    </source>
</reference>
<feature type="domain" description="Helicase ATP-binding" evidence="3">
    <location>
        <begin position="39"/>
        <end position="219"/>
    </location>
</feature>
<organism evidence="4 5">
    <name type="scientific">Marasmiellus scandens</name>
    <dbReference type="NCBI Taxonomy" id="2682957"/>
    <lineage>
        <taxon>Eukaryota</taxon>
        <taxon>Fungi</taxon>
        <taxon>Dikarya</taxon>
        <taxon>Basidiomycota</taxon>
        <taxon>Agaricomycotina</taxon>
        <taxon>Agaricomycetes</taxon>
        <taxon>Agaricomycetidae</taxon>
        <taxon>Agaricales</taxon>
        <taxon>Marasmiineae</taxon>
        <taxon>Omphalotaceae</taxon>
        <taxon>Marasmiellus</taxon>
    </lineage>
</organism>
<dbReference type="Gene3D" id="3.40.50.300">
    <property type="entry name" value="P-loop containing nucleotide triphosphate hydrolases"/>
    <property type="match status" value="2"/>
</dbReference>
<dbReference type="SMART" id="SM00487">
    <property type="entry name" value="DEXDc"/>
    <property type="match status" value="1"/>
</dbReference>
<evidence type="ECO:0000256" key="1">
    <source>
        <dbReference type="ARBA" id="ARBA00005446"/>
    </source>
</evidence>
<comment type="caution">
    <text evidence="4">The sequence shown here is derived from an EMBL/GenBank/DDBJ whole genome shotgun (WGS) entry which is preliminary data.</text>
</comment>
<gene>
    <name evidence="4" type="ORF">VKT23_014850</name>
</gene>
<dbReference type="InterPro" id="IPR027417">
    <property type="entry name" value="P-loop_NTPase"/>
</dbReference>
<keyword evidence="5" id="KW-1185">Reference proteome</keyword>
<dbReference type="InterPro" id="IPR014001">
    <property type="entry name" value="Helicase_ATP-bd"/>
</dbReference>
<feature type="region of interest" description="Disordered" evidence="2">
    <location>
        <begin position="521"/>
        <end position="545"/>
    </location>
</feature>
<proteinExistence type="inferred from homology"/>
<dbReference type="Pfam" id="PF00270">
    <property type="entry name" value="DEAD"/>
    <property type="match status" value="1"/>
</dbReference>
<dbReference type="SUPFAM" id="SSF52540">
    <property type="entry name" value="P-loop containing nucleoside triphosphate hydrolases"/>
    <property type="match status" value="1"/>
</dbReference>
<dbReference type="PROSITE" id="PS51192">
    <property type="entry name" value="HELICASE_ATP_BIND_1"/>
    <property type="match status" value="1"/>
</dbReference>
<protein>
    <recommendedName>
        <fullName evidence="3">Helicase ATP-binding domain-containing protein</fullName>
    </recommendedName>
</protein>
<dbReference type="EMBL" id="JBANRG010000047">
    <property type="protein sequence ID" value="KAK7445431.1"/>
    <property type="molecule type" value="Genomic_DNA"/>
</dbReference>
<sequence length="554" mass="62616">MTHTNDWSSTEGLAIIKHIVSRCIPQWPDGLREWQLDAISTILNRQSLFAIAATGEGKSALYIIPVLVHLELSQHPDSYPSFRTPIPSRSHPVVLVITPTKALATNLIHELEQFNIPGFSYCHENITVYRKDKTNLESLICECKTWNIICVDPEHLAGPEWSQIIQDSTFRSNLILFTVDEAHLILSWGPKFRPYFETIGSFARGCIPEHTPVLSLTATSAVGASTTAICQSLGMLGSSYRLIRRSNERPNIQIAITPLNKVRGLSKYTCLLDYLRQGRKTVIHTNTIPEAYAIYEFLWDFIPESFNRLRRMRMYHSLCPDDYNRETFNLLDSDPYLQLVIATPGFTQGVNRKKLLDSISFGFPSTLNDFWQGCGCVGRDPNTICRGIALVSTKLLNSAEEIIKGLMPVSTHFVRLLKTIINKAHNDPNYILNTKSSKKNASPKKDSTTDTISVEKASFLTESVCYASNLNVYYGNPPVDSQVLDCFHANRMVYCGLCTERYGKVYEFLPPESSPALTWLPTPPPLKKTPNPRKSKNNLGKKEKESMRMWLLDF</sequence>
<dbReference type="InterPro" id="IPR011545">
    <property type="entry name" value="DEAD/DEAH_box_helicase_dom"/>
</dbReference>
<name>A0ABR1IZ83_9AGAR</name>
<comment type="similarity">
    <text evidence="1">Belongs to the helicase family. RecQ subfamily.</text>
</comment>
<evidence type="ECO:0000259" key="3">
    <source>
        <dbReference type="PROSITE" id="PS51192"/>
    </source>
</evidence>
<dbReference type="PANTHER" id="PTHR13710">
    <property type="entry name" value="DNA HELICASE RECQ FAMILY MEMBER"/>
    <property type="match status" value="1"/>
</dbReference>
<evidence type="ECO:0000313" key="4">
    <source>
        <dbReference type="EMBL" id="KAK7445431.1"/>
    </source>
</evidence>
<evidence type="ECO:0000256" key="2">
    <source>
        <dbReference type="SAM" id="MobiDB-lite"/>
    </source>
</evidence>
<accession>A0ABR1IZ83</accession>
<dbReference type="Proteomes" id="UP001498398">
    <property type="component" value="Unassembled WGS sequence"/>
</dbReference>
<evidence type="ECO:0000313" key="5">
    <source>
        <dbReference type="Proteomes" id="UP001498398"/>
    </source>
</evidence>